<protein>
    <submittedName>
        <fullName evidence="2">Uncharacterized protein</fullName>
    </submittedName>
</protein>
<evidence type="ECO:0000313" key="2">
    <source>
        <dbReference type="EMBL" id="SDN39923.1"/>
    </source>
</evidence>
<dbReference type="Proteomes" id="UP000199602">
    <property type="component" value="Unassembled WGS sequence"/>
</dbReference>
<name>A0A1H0B3J7_9BACT</name>
<feature type="transmembrane region" description="Helical" evidence="1">
    <location>
        <begin position="119"/>
        <end position="144"/>
    </location>
</feature>
<proteinExistence type="predicted"/>
<keyword evidence="3" id="KW-1185">Reference proteome</keyword>
<dbReference type="AlphaFoldDB" id="A0A1H0B3J7"/>
<accession>A0A1H0B3J7</accession>
<keyword evidence="1" id="KW-0812">Transmembrane</keyword>
<dbReference type="RefSeq" id="WP_092062910.1">
    <property type="nucleotide sequence ID" value="NZ_FNIN01000002.1"/>
</dbReference>
<gene>
    <name evidence="2" type="ORF">SAMN04488516_10212</name>
</gene>
<dbReference type="EMBL" id="FNIN01000002">
    <property type="protein sequence ID" value="SDN39923.1"/>
    <property type="molecule type" value="Genomic_DNA"/>
</dbReference>
<keyword evidence="1" id="KW-0472">Membrane</keyword>
<feature type="transmembrane region" description="Helical" evidence="1">
    <location>
        <begin position="12"/>
        <end position="34"/>
    </location>
</feature>
<feature type="transmembrane region" description="Helical" evidence="1">
    <location>
        <begin position="164"/>
        <end position="184"/>
    </location>
</feature>
<evidence type="ECO:0000313" key="3">
    <source>
        <dbReference type="Proteomes" id="UP000199602"/>
    </source>
</evidence>
<organism evidence="2 3">
    <name type="scientific">Desulfonauticus submarinus</name>
    <dbReference type="NCBI Taxonomy" id="206665"/>
    <lineage>
        <taxon>Bacteria</taxon>
        <taxon>Pseudomonadati</taxon>
        <taxon>Thermodesulfobacteriota</taxon>
        <taxon>Desulfovibrionia</taxon>
        <taxon>Desulfovibrionales</taxon>
        <taxon>Desulfonauticaceae</taxon>
        <taxon>Desulfonauticus</taxon>
    </lineage>
</organism>
<sequence>MGNDTHKFSIGMVAEGITIVVAIGFVISVIYDWGFVYAIDIDLMSLPTTISDHFRTGVIWFPYLLAFVLMYFAVEYQFQRVEKGLTEQEIIESSKNPEKLKKFREGPWKLIKWTAPLAVFNYILIGDIMSSALPLMLSILWMGFAEWCYSAPLIKLRRSWESQAAFTFLPIIFILAFFSGYNAAVDASMRKPKQVIITFSQKSPHLKGKLLREFERGVFILNHNDHVTFIPWGQIKSIKTVEKYKPFRGILCEWFQICTETASNKANSADAKSRAGD</sequence>
<keyword evidence="1" id="KW-1133">Transmembrane helix</keyword>
<dbReference type="STRING" id="206665.SAMN04488516_10212"/>
<evidence type="ECO:0000256" key="1">
    <source>
        <dbReference type="SAM" id="Phobius"/>
    </source>
</evidence>
<dbReference type="OrthoDB" id="7068620at2"/>
<reference evidence="2 3" key="1">
    <citation type="submission" date="2016-10" db="EMBL/GenBank/DDBJ databases">
        <authorList>
            <person name="de Groot N.N."/>
        </authorList>
    </citation>
    <scope>NUCLEOTIDE SEQUENCE [LARGE SCALE GENOMIC DNA]</scope>
    <source>
        <strain evidence="2 3">DSM 15269</strain>
    </source>
</reference>
<feature type="transmembrane region" description="Helical" evidence="1">
    <location>
        <begin position="54"/>
        <end position="74"/>
    </location>
</feature>